<name>A0AAU7T948_9ACTN</name>
<protein>
    <submittedName>
        <fullName evidence="1">Uncharacterized protein</fullName>
    </submittedName>
</protein>
<proteinExistence type="predicted"/>
<dbReference type="EMBL" id="CP158165">
    <property type="protein sequence ID" value="XBV23314.1"/>
    <property type="molecule type" value="Genomic_DNA"/>
</dbReference>
<dbReference type="RefSeq" id="WP_350276146.1">
    <property type="nucleotide sequence ID" value="NZ_CP158165.1"/>
</dbReference>
<accession>A0AAU7T948</accession>
<dbReference type="AlphaFoldDB" id="A0AAU7T948"/>
<sequence>MLLAVLVTSGSVGLLVALGWITDKLLRGEADRWARRVTDDREESMERFL</sequence>
<gene>
    <name evidence="1" type="ORF">ABN611_32695</name>
</gene>
<reference evidence="1" key="1">
    <citation type="submission" date="2024-06" db="EMBL/GenBank/DDBJ databases">
        <title>Kribbella sp. strain HUAS MG21 genome sequences.</title>
        <authorList>
            <person name="Mo P."/>
        </authorList>
    </citation>
    <scope>NUCLEOTIDE SEQUENCE</scope>
    <source>
        <strain evidence="1">HUAS MG21</strain>
    </source>
</reference>
<organism evidence="1">
    <name type="scientific">Kribbella sp. HUAS MG21</name>
    <dbReference type="NCBI Taxonomy" id="3160966"/>
    <lineage>
        <taxon>Bacteria</taxon>
        <taxon>Bacillati</taxon>
        <taxon>Actinomycetota</taxon>
        <taxon>Actinomycetes</taxon>
        <taxon>Propionibacteriales</taxon>
        <taxon>Kribbellaceae</taxon>
        <taxon>Kribbella</taxon>
    </lineage>
</organism>
<evidence type="ECO:0000313" key="1">
    <source>
        <dbReference type="EMBL" id="XBV23314.1"/>
    </source>
</evidence>